<protein>
    <submittedName>
        <fullName evidence="1">Uncharacterized protein</fullName>
    </submittedName>
</protein>
<gene>
    <name evidence="1" type="ORF">HPB47_002311</name>
</gene>
<sequence length="592" mass="66537">MQLEEGTCPGFAREYALTTRRPWEQASSCEVIPVAPTQEPQNRLRQNSLKADNVKATTTLGVSPPFTVAAGGEAAACVTGLAAEYLLLAEVAPVAELRETRLPRLSKRTEAETRRGACVGEMERRRRRLPAWTLALLMSGLWATARAKVYDRCELALELHERFKFPKRDLDKWLCLAYWESRFDTRAYHKGKYDGSGDHGIFQINDKHWCQPHQGLSENVCRMPCYLLRDDNLYDDIECVNKIFRRHGFHAWMMFSHKCSGNTLEFFNGCDFRIRRGDMTAAPSGLSITIEPPPIFEKLSQLTKGIYESGSPGPLTTSSSGPTRRAPERMGSREPDRWTAKPSAHKARPPRPRAPQKLQSPHRENREPAPIVFQRPPSPMHQLQSLNPPPPRRTAVKYRPPQPPRVQVLQKLEPQPQPPPHPRPQPQRPQPQRPLLQRPQPQIPQLQRPLPQRPPLLPGPSIGPVGPAVFQAIQTPMAQESIAHVFAIPPMGPSGMPLPHIPLQTQLVALPGTSHGMFELRRGPPPLPVPVHVPPPPAQLVVYKRTKTRRLPGGIRLRPFIQYARSSRPLTTILRLAPSSGGQERCDLLEDP</sequence>
<keyword evidence="2" id="KW-1185">Reference proteome</keyword>
<accession>A0AC60PM04</accession>
<proteinExistence type="predicted"/>
<organism evidence="1 2">
    <name type="scientific">Ixodes persulcatus</name>
    <name type="common">Taiga tick</name>
    <dbReference type="NCBI Taxonomy" id="34615"/>
    <lineage>
        <taxon>Eukaryota</taxon>
        <taxon>Metazoa</taxon>
        <taxon>Ecdysozoa</taxon>
        <taxon>Arthropoda</taxon>
        <taxon>Chelicerata</taxon>
        <taxon>Arachnida</taxon>
        <taxon>Acari</taxon>
        <taxon>Parasitiformes</taxon>
        <taxon>Ixodida</taxon>
        <taxon>Ixodoidea</taxon>
        <taxon>Ixodidae</taxon>
        <taxon>Ixodinae</taxon>
        <taxon>Ixodes</taxon>
    </lineage>
</organism>
<evidence type="ECO:0000313" key="1">
    <source>
        <dbReference type="EMBL" id="KAG0421828.1"/>
    </source>
</evidence>
<comment type="caution">
    <text evidence="1">The sequence shown here is derived from an EMBL/GenBank/DDBJ whole genome shotgun (WGS) entry which is preliminary data.</text>
</comment>
<dbReference type="EMBL" id="JABSTQ010010315">
    <property type="protein sequence ID" value="KAG0421828.1"/>
    <property type="molecule type" value="Genomic_DNA"/>
</dbReference>
<reference evidence="1 2" key="1">
    <citation type="journal article" date="2020" name="Cell">
        <title>Large-Scale Comparative Analyses of Tick Genomes Elucidate Their Genetic Diversity and Vector Capacities.</title>
        <authorList>
            <consortium name="Tick Genome and Microbiome Consortium (TIGMIC)"/>
            <person name="Jia N."/>
            <person name="Wang J."/>
            <person name="Shi W."/>
            <person name="Du L."/>
            <person name="Sun Y."/>
            <person name="Zhan W."/>
            <person name="Jiang J.F."/>
            <person name="Wang Q."/>
            <person name="Zhang B."/>
            <person name="Ji P."/>
            <person name="Bell-Sakyi L."/>
            <person name="Cui X.M."/>
            <person name="Yuan T.T."/>
            <person name="Jiang B.G."/>
            <person name="Yang W.F."/>
            <person name="Lam T.T."/>
            <person name="Chang Q.C."/>
            <person name="Ding S.J."/>
            <person name="Wang X.J."/>
            <person name="Zhu J.G."/>
            <person name="Ruan X.D."/>
            <person name="Zhao L."/>
            <person name="Wei J.T."/>
            <person name="Ye R.Z."/>
            <person name="Que T.C."/>
            <person name="Du C.H."/>
            <person name="Zhou Y.H."/>
            <person name="Cheng J.X."/>
            <person name="Dai P.F."/>
            <person name="Guo W.B."/>
            <person name="Han X.H."/>
            <person name="Huang E.J."/>
            <person name="Li L.F."/>
            <person name="Wei W."/>
            <person name="Gao Y.C."/>
            <person name="Liu J.Z."/>
            <person name="Shao H.Z."/>
            <person name="Wang X."/>
            <person name="Wang C.C."/>
            <person name="Yang T.C."/>
            <person name="Huo Q.B."/>
            <person name="Li W."/>
            <person name="Chen H.Y."/>
            <person name="Chen S.E."/>
            <person name="Zhou L.G."/>
            <person name="Ni X.B."/>
            <person name="Tian J.H."/>
            <person name="Sheng Y."/>
            <person name="Liu T."/>
            <person name="Pan Y.S."/>
            <person name="Xia L.Y."/>
            <person name="Li J."/>
            <person name="Zhao F."/>
            <person name="Cao W.C."/>
        </authorList>
    </citation>
    <scope>NUCLEOTIDE SEQUENCE [LARGE SCALE GENOMIC DNA]</scope>
    <source>
        <strain evidence="1">Iper-2018</strain>
    </source>
</reference>
<dbReference type="Proteomes" id="UP000805193">
    <property type="component" value="Unassembled WGS sequence"/>
</dbReference>
<evidence type="ECO:0000313" key="2">
    <source>
        <dbReference type="Proteomes" id="UP000805193"/>
    </source>
</evidence>
<name>A0AC60PM04_IXOPE</name>